<comment type="subcellular location">
    <subcellularLocation>
        <location evidence="1">Cell membrane</location>
        <topology evidence="1">Peripheral membrane protein</topology>
    </subcellularLocation>
</comment>
<evidence type="ECO:0000256" key="1">
    <source>
        <dbReference type="ARBA" id="ARBA00004202"/>
    </source>
</evidence>
<evidence type="ECO:0000259" key="11">
    <source>
        <dbReference type="PROSITE" id="PS50893"/>
    </source>
</evidence>
<dbReference type="CDD" id="cd03216">
    <property type="entry name" value="ABC_Carb_Monos_I"/>
    <property type="match status" value="1"/>
</dbReference>
<feature type="domain" description="ABC transporter" evidence="11">
    <location>
        <begin position="5"/>
        <end position="241"/>
    </location>
</feature>
<dbReference type="GO" id="GO:0005524">
    <property type="term" value="F:ATP binding"/>
    <property type="evidence" value="ECO:0007669"/>
    <property type="project" value="UniProtKB-KW"/>
</dbReference>
<evidence type="ECO:0000256" key="6">
    <source>
        <dbReference type="ARBA" id="ARBA00022737"/>
    </source>
</evidence>
<keyword evidence="4" id="KW-0997">Cell inner membrane</keyword>
<keyword evidence="9" id="KW-1278">Translocase</keyword>
<evidence type="ECO:0000313" key="13">
    <source>
        <dbReference type="Proteomes" id="UP000199706"/>
    </source>
</evidence>
<dbReference type="FunFam" id="3.40.50.300:FF:000127">
    <property type="entry name" value="Ribose import ATP-binding protein RbsA"/>
    <property type="match status" value="1"/>
</dbReference>
<name>A0A1G7XF71_9BURK</name>
<proteinExistence type="predicted"/>
<evidence type="ECO:0000256" key="7">
    <source>
        <dbReference type="ARBA" id="ARBA00022741"/>
    </source>
</evidence>
<dbReference type="PANTHER" id="PTHR43790">
    <property type="entry name" value="CARBOHYDRATE TRANSPORT ATP-BINDING PROTEIN MG119-RELATED"/>
    <property type="match status" value="1"/>
</dbReference>
<protein>
    <submittedName>
        <fullName evidence="12">Monosaccharide ABC transporter ATP-binding protein, CUT2 family</fullName>
    </submittedName>
</protein>
<evidence type="ECO:0000313" key="12">
    <source>
        <dbReference type="EMBL" id="SDG82767.1"/>
    </source>
</evidence>
<keyword evidence="6" id="KW-0677">Repeat</keyword>
<keyword evidence="7" id="KW-0547">Nucleotide-binding</keyword>
<evidence type="ECO:0000256" key="8">
    <source>
        <dbReference type="ARBA" id="ARBA00022840"/>
    </source>
</evidence>
<dbReference type="InterPro" id="IPR050107">
    <property type="entry name" value="ABC_carbohydrate_import_ATPase"/>
</dbReference>
<evidence type="ECO:0000256" key="10">
    <source>
        <dbReference type="ARBA" id="ARBA00023136"/>
    </source>
</evidence>
<evidence type="ECO:0000256" key="5">
    <source>
        <dbReference type="ARBA" id="ARBA00022597"/>
    </source>
</evidence>
<accession>A0A1G7XF71</accession>
<evidence type="ECO:0000256" key="2">
    <source>
        <dbReference type="ARBA" id="ARBA00022448"/>
    </source>
</evidence>
<dbReference type="InterPro" id="IPR027417">
    <property type="entry name" value="P-loop_NTPase"/>
</dbReference>
<dbReference type="GO" id="GO:0016887">
    <property type="term" value="F:ATP hydrolysis activity"/>
    <property type="evidence" value="ECO:0007669"/>
    <property type="project" value="InterPro"/>
</dbReference>
<dbReference type="InterPro" id="IPR003439">
    <property type="entry name" value="ABC_transporter-like_ATP-bd"/>
</dbReference>
<evidence type="ECO:0000256" key="3">
    <source>
        <dbReference type="ARBA" id="ARBA00022475"/>
    </source>
</evidence>
<dbReference type="InterPro" id="IPR003593">
    <property type="entry name" value="AAA+_ATPase"/>
</dbReference>
<dbReference type="RefSeq" id="WP_090685152.1">
    <property type="nucleotide sequence ID" value="NZ_FNCJ01000005.1"/>
</dbReference>
<keyword evidence="10" id="KW-0472">Membrane</keyword>
<sequence>MDSILKLDRITKSFPGVKALQGIHLEIARGEIHALLGENGAGKSTLMKILSGIYQPDEGTITLEGEERHFGNYHDAVAAGVGIVFQEFSLIPYLNAVENMFLGRELRNGLGMLDRARMRRAAAEIFVRLGVTIDLSVEIRELSVAQQQFVEIGKALSLNARILILDEPTATLTPAEAEHLFAIMRELKQQGVAMIFISHHLEEIFEVCDRITVLRDGQYVGVTEVAHTDVGRLVEMMVGRRIESSFPPKPTLRSDAKVVLDVNALQLQKDGPVNRFSLREGEILGFAGLVGSGRTETALAVIGADPAHVKDIRINGAVANLSDPADALKAGVGILPENRKTEGLVTDFSIKQNISINNLGKYRSLRFFIDRRSEARSTADIMKRVGVKAPSMHTEVATLSGGNQQKVVIARWLNHHTHILIFDEPTRGIDVGAKAEIYLLMRELTARGYSIIMISSELPEVVGMCDRVAVFRQGRIEAILEGDQIDSNAVMTYATAGSSRGATHEHA</sequence>
<reference evidence="12 13" key="1">
    <citation type="submission" date="2016-10" db="EMBL/GenBank/DDBJ databases">
        <authorList>
            <person name="de Groot N.N."/>
        </authorList>
    </citation>
    <scope>NUCLEOTIDE SEQUENCE [LARGE SCALE GENOMIC DNA]</scope>
    <source>
        <strain evidence="12 13">LMG 2247</strain>
    </source>
</reference>
<keyword evidence="8 12" id="KW-0067">ATP-binding</keyword>
<dbReference type="InterPro" id="IPR017871">
    <property type="entry name" value="ABC_transporter-like_CS"/>
</dbReference>
<dbReference type="Proteomes" id="UP000199706">
    <property type="component" value="Unassembled WGS sequence"/>
</dbReference>
<keyword evidence="5" id="KW-0762">Sugar transport</keyword>
<dbReference type="PROSITE" id="PS00211">
    <property type="entry name" value="ABC_TRANSPORTER_1"/>
    <property type="match status" value="1"/>
</dbReference>
<evidence type="ECO:0000256" key="9">
    <source>
        <dbReference type="ARBA" id="ARBA00022967"/>
    </source>
</evidence>
<dbReference type="SMART" id="SM00382">
    <property type="entry name" value="AAA"/>
    <property type="match status" value="2"/>
</dbReference>
<dbReference type="PANTHER" id="PTHR43790:SF3">
    <property type="entry name" value="D-ALLOSE IMPORT ATP-BINDING PROTEIN ALSA-RELATED"/>
    <property type="match status" value="1"/>
</dbReference>
<dbReference type="PROSITE" id="PS50893">
    <property type="entry name" value="ABC_TRANSPORTER_2"/>
    <property type="match status" value="2"/>
</dbReference>
<evidence type="ECO:0000256" key="4">
    <source>
        <dbReference type="ARBA" id="ARBA00022519"/>
    </source>
</evidence>
<feature type="domain" description="ABC transporter" evidence="11">
    <location>
        <begin position="252"/>
        <end position="498"/>
    </location>
</feature>
<keyword evidence="3" id="KW-1003">Cell membrane</keyword>
<dbReference type="Gene3D" id="3.40.50.300">
    <property type="entry name" value="P-loop containing nucleotide triphosphate hydrolases"/>
    <property type="match status" value="2"/>
</dbReference>
<dbReference type="AlphaFoldDB" id="A0A1G7XF71"/>
<dbReference type="EMBL" id="FNCJ01000005">
    <property type="protein sequence ID" value="SDG82767.1"/>
    <property type="molecule type" value="Genomic_DNA"/>
</dbReference>
<dbReference type="SUPFAM" id="SSF52540">
    <property type="entry name" value="P-loop containing nucleoside triphosphate hydrolases"/>
    <property type="match status" value="2"/>
</dbReference>
<dbReference type="OrthoDB" id="9776369at2"/>
<dbReference type="Pfam" id="PF00005">
    <property type="entry name" value="ABC_tran"/>
    <property type="match status" value="2"/>
</dbReference>
<organism evidence="12 13">
    <name type="scientific">Paraburkholderia phenazinium</name>
    <dbReference type="NCBI Taxonomy" id="60549"/>
    <lineage>
        <taxon>Bacteria</taxon>
        <taxon>Pseudomonadati</taxon>
        <taxon>Pseudomonadota</taxon>
        <taxon>Betaproteobacteria</taxon>
        <taxon>Burkholderiales</taxon>
        <taxon>Burkholderiaceae</taxon>
        <taxon>Paraburkholderia</taxon>
    </lineage>
</organism>
<dbReference type="CDD" id="cd03215">
    <property type="entry name" value="ABC_Carb_Monos_II"/>
    <property type="match status" value="1"/>
</dbReference>
<gene>
    <name evidence="12" type="ORF">SAMN05216466_105320</name>
</gene>
<dbReference type="GO" id="GO:0005886">
    <property type="term" value="C:plasma membrane"/>
    <property type="evidence" value="ECO:0007669"/>
    <property type="project" value="UniProtKB-SubCell"/>
</dbReference>
<keyword evidence="2" id="KW-0813">Transport</keyword>